<name>A0A537KH30_9BACT</name>
<evidence type="ECO:0000313" key="2">
    <source>
        <dbReference type="EMBL" id="TMI95077.1"/>
    </source>
</evidence>
<dbReference type="SUPFAM" id="SSF53901">
    <property type="entry name" value="Thiolase-like"/>
    <property type="match status" value="1"/>
</dbReference>
<dbReference type="PANTHER" id="PTHR34069:SF2">
    <property type="entry name" value="BETA-KETOACYL-[ACYL-CARRIER-PROTEIN] SYNTHASE III"/>
    <property type="match status" value="1"/>
</dbReference>
<dbReference type="EMBL" id="VBAL01000302">
    <property type="protein sequence ID" value="TMI95077.1"/>
    <property type="molecule type" value="Genomic_DNA"/>
</dbReference>
<dbReference type="Proteomes" id="UP000319353">
    <property type="component" value="Unassembled WGS sequence"/>
</dbReference>
<dbReference type="Pfam" id="PF08545">
    <property type="entry name" value="ACP_syn_III"/>
    <property type="match status" value="1"/>
</dbReference>
<dbReference type="GO" id="GO:0004315">
    <property type="term" value="F:3-oxoacyl-[acyl-carrier-protein] synthase activity"/>
    <property type="evidence" value="ECO:0007669"/>
    <property type="project" value="InterPro"/>
</dbReference>
<comment type="caution">
    <text evidence="2">The sequence shown here is derived from an EMBL/GenBank/DDBJ whole genome shotgun (WGS) entry which is preliminary data.</text>
</comment>
<evidence type="ECO:0000313" key="3">
    <source>
        <dbReference type="Proteomes" id="UP000319353"/>
    </source>
</evidence>
<reference evidence="2 3" key="1">
    <citation type="journal article" date="2019" name="Nat. Microbiol.">
        <title>Mediterranean grassland soil C-N compound turnover is dependent on rainfall and depth, and is mediated by genomically divergent microorganisms.</title>
        <authorList>
            <person name="Diamond S."/>
            <person name="Andeer P.F."/>
            <person name="Li Z."/>
            <person name="Crits-Christoph A."/>
            <person name="Burstein D."/>
            <person name="Anantharaman K."/>
            <person name="Lane K.R."/>
            <person name="Thomas B.C."/>
            <person name="Pan C."/>
            <person name="Northen T.R."/>
            <person name="Banfield J.F."/>
        </authorList>
    </citation>
    <scope>NUCLEOTIDE SEQUENCE [LARGE SCALE GENOMIC DNA]</scope>
    <source>
        <strain evidence="2">NP_4</strain>
    </source>
</reference>
<dbReference type="InterPro" id="IPR016039">
    <property type="entry name" value="Thiolase-like"/>
</dbReference>
<dbReference type="AlphaFoldDB" id="A0A537KH30"/>
<evidence type="ECO:0000259" key="1">
    <source>
        <dbReference type="Pfam" id="PF08545"/>
    </source>
</evidence>
<feature type="non-terminal residue" evidence="2">
    <location>
        <position position="156"/>
    </location>
</feature>
<proteinExistence type="predicted"/>
<dbReference type="InterPro" id="IPR013751">
    <property type="entry name" value="ACP_syn_III_N"/>
</dbReference>
<protein>
    <submittedName>
        <fullName evidence="2">3-oxoacyl-ACP synthase</fullName>
    </submittedName>
</protein>
<organism evidence="2 3">
    <name type="scientific">Candidatus Segetimicrobium genomatis</name>
    <dbReference type="NCBI Taxonomy" id="2569760"/>
    <lineage>
        <taxon>Bacteria</taxon>
        <taxon>Bacillati</taxon>
        <taxon>Candidatus Sysuimicrobiota</taxon>
        <taxon>Candidatus Sysuimicrobiia</taxon>
        <taxon>Candidatus Sysuimicrobiales</taxon>
        <taxon>Candidatus Segetimicrobiaceae</taxon>
        <taxon>Candidatus Segetimicrobium</taxon>
    </lineage>
</organism>
<sequence length="156" mass="17148">MPRTEFIATGFHVPARVVSNDDLARMMDTSDEWIVQRSGIQTRYWVANGDTGASLAKEASLKALAKADLTPADLDCIVYCTCTPDHFEPGNGVFLQRDLGITDIPAVDVRNQCSGFIYGLSIADAWIRTGQYQRILLVGAEVHSRGLDKTTRGRDT</sequence>
<dbReference type="PANTHER" id="PTHR34069">
    <property type="entry name" value="3-OXOACYL-[ACYL-CARRIER-PROTEIN] SYNTHASE 3"/>
    <property type="match status" value="1"/>
</dbReference>
<gene>
    <name evidence="2" type="ORF">E6H01_14600</name>
</gene>
<dbReference type="GO" id="GO:0006633">
    <property type="term" value="P:fatty acid biosynthetic process"/>
    <property type="evidence" value="ECO:0007669"/>
    <property type="project" value="InterPro"/>
</dbReference>
<dbReference type="GO" id="GO:0044550">
    <property type="term" value="P:secondary metabolite biosynthetic process"/>
    <property type="evidence" value="ECO:0007669"/>
    <property type="project" value="TreeGrafter"/>
</dbReference>
<dbReference type="Gene3D" id="3.40.47.10">
    <property type="match status" value="1"/>
</dbReference>
<accession>A0A537KH30</accession>
<feature type="domain" description="Beta-ketoacyl-[acyl-carrier-protein] synthase III N-terminal" evidence="1">
    <location>
        <begin position="108"/>
        <end position="152"/>
    </location>
</feature>